<evidence type="ECO:0000259" key="7">
    <source>
        <dbReference type="Pfam" id="PF04321"/>
    </source>
</evidence>
<feature type="domain" description="RmlD-like substrate binding" evidence="7">
    <location>
        <begin position="3"/>
        <end position="284"/>
    </location>
</feature>
<evidence type="ECO:0000256" key="6">
    <source>
        <dbReference type="RuleBase" id="RU364082"/>
    </source>
</evidence>
<dbReference type="GO" id="GO:0008831">
    <property type="term" value="F:dTDP-4-dehydrorhamnose reductase activity"/>
    <property type="evidence" value="ECO:0007669"/>
    <property type="project" value="UniProtKB-EC"/>
</dbReference>
<dbReference type="CDD" id="cd05254">
    <property type="entry name" value="dTDP_HR_like_SDR_e"/>
    <property type="match status" value="1"/>
</dbReference>
<protein>
    <recommendedName>
        <fullName evidence="4 6">dTDP-4-dehydrorhamnose reductase</fullName>
        <ecNumber evidence="3 6">1.1.1.133</ecNumber>
    </recommendedName>
</protein>
<comment type="pathway">
    <text evidence="1 6">Carbohydrate biosynthesis; dTDP-L-rhamnose biosynthesis.</text>
</comment>
<dbReference type="NCBIfam" id="TIGR01214">
    <property type="entry name" value="rmlD"/>
    <property type="match status" value="1"/>
</dbReference>
<dbReference type="InterPro" id="IPR005913">
    <property type="entry name" value="dTDP_dehydrorham_reduct"/>
</dbReference>
<dbReference type="GO" id="GO:0005829">
    <property type="term" value="C:cytosol"/>
    <property type="evidence" value="ECO:0007669"/>
    <property type="project" value="TreeGrafter"/>
</dbReference>
<evidence type="ECO:0000313" key="9">
    <source>
        <dbReference type="Proteomes" id="UP000267223"/>
    </source>
</evidence>
<dbReference type="Proteomes" id="UP000267223">
    <property type="component" value="Unassembled WGS sequence"/>
</dbReference>
<comment type="function">
    <text evidence="6">Catalyzes the reduction of dTDP-6-deoxy-L-lyxo-4-hexulose to yield dTDP-L-rhamnose.</text>
</comment>
<dbReference type="OrthoDB" id="9803892at2"/>
<organism evidence="8 9">
    <name type="scientific">Hanamia caeni</name>
    <dbReference type="NCBI Taxonomy" id="2294116"/>
    <lineage>
        <taxon>Bacteria</taxon>
        <taxon>Pseudomonadati</taxon>
        <taxon>Bacteroidota</taxon>
        <taxon>Chitinophagia</taxon>
        <taxon>Chitinophagales</taxon>
        <taxon>Chitinophagaceae</taxon>
        <taxon>Hanamia</taxon>
    </lineage>
</organism>
<reference evidence="8 9" key="1">
    <citation type="submission" date="2018-11" db="EMBL/GenBank/DDBJ databases">
        <title>Draft genome sequence of Ferruginibacter sp. BO-59.</title>
        <authorList>
            <person name="Im W.T."/>
        </authorList>
    </citation>
    <scope>NUCLEOTIDE SEQUENCE [LARGE SCALE GENOMIC DNA]</scope>
    <source>
        <strain evidence="8 9">BO-59</strain>
    </source>
</reference>
<name>A0A3M9N6H2_9BACT</name>
<dbReference type="SUPFAM" id="SSF51735">
    <property type="entry name" value="NAD(P)-binding Rossmann-fold domains"/>
    <property type="match status" value="1"/>
</dbReference>
<keyword evidence="9" id="KW-1185">Reference proteome</keyword>
<dbReference type="GO" id="GO:0019305">
    <property type="term" value="P:dTDP-rhamnose biosynthetic process"/>
    <property type="evidence" value="ECO:0007669"/>
    <property type="project" value="UniProtKB-UniPathway"/>
</dbReference>
<proteinExistence type="inferred from homology"/>
<keyword evidence="6 8" id="KW-0560">Oxidoreductase</keyword>
<dbReference type="Gene3D" id="3.40.50.720">
    <property type="entry name" value="NAD(P)-binding Rossmann-like Domain"/>
    <property type="match status" value="1"/>
</dbReference>
<sequence>MPTILVTGSNGQLGSEIRAVSKNFPSYHFLFVSREDLLIENDQSVRKIFEKNQIDYCINCAAYTAVDNAESEKEKAFLINAEAVGNLAKICSEHQTKLIHISTDYVYDGTVSVPLKEENAVGPVNVYGLSKLRGEEFAMKNNASALIIRTSWVYSSFGNNFVKTMLRLFREKEEINVIDDQIGSPTYAADLALVIMKIIEKQQQGQKYSGIFNYANEGITSWYGFANEIKILVKSNCKINPIPTSSYPTAAKRPLYSVLDTSKVKRVLNIGIPLWQSSLKKCIHILMPE</sequence>
<evidence type="ECO:0000313" key="8">
    <source>
        <dbReference type="EMBL" id="RNI33359.1"/>
    </source>
</evidence>
<dbReference type="UniPathway" id="UPA00124"/>
<dbReference type="InterPro" id="IPR036291">
    <property type="entry name" value="NAD(P)-bd_dom_sf"/>
</dbReference>
<gene>
    <name evidence="8" type="primary">rfbD</name>
    <name evidence="8" type="ORF">EFY79_19545</name>
</gene>
<keyword evidence="6" id="KW-0521">NADP</keyword>
<comment type="caution">
    <text evidence="8">The sequence shown here is derived from an EMBL/GenBank/DDBJ whole genome shotgun (WGS) entry which is preliminary data.</text>
</comment>
<dbReference type="AlphaFoldDB" id="A0A3M9N6H2"/>
<evidence type="ECO:0000256" key="4">
    <source>
        <dbReference type="ARBA" id="ARBA00017099"/>
    </source>
</evidence>
<dbReference type="EMBL" id="RJJR01000022">
    <property type="protein sequence ID" value="RNI33359.1"/>
    <property type="molecule type" value="Genomic_DNA"/>
</dbReference>
<comment type="similarity">
    <text evidence="2 6">Belongs to the dTDP-4-dehydrorhamnose reductase family.</text>
</comment>
<dbReference type="Pfam" id="PF04321">
    <property type="entry name" value="RmlD_sub_bind"/>
    <property type="match status" value="1"/>
</dbReference>
<evidence type="ECO:0000256" key="5">
    <source>
        <dbReference type="ARBA" id="ARBA00048200"/>
    </source>
</evidence>
<accession>A0A3M9N6H2</accession>
<evidence type="ECO:0000256" key="3">
    <source>
        <dbReference type="ARBA" id="ARBA00012929"/>
    </source>
</evidence>
<evidence type="ECO:0000256" key="1">
    <source>
        <dbReference type="ARBA" id="ARBA00004781"/>
    </source>
</evidence>
<dbReference type="PANTHER" id="PTHR10491">
    <property type="entry name" value="DTDP-4-DEHYDRORHAMNOSE REDUCTASE"/>
    <property type="match status" value="1"/>
</dbReference>
<comment type="catalytic activity">
    <reaction evidence="5">
        <text>dTDP-beta-L-rhamnose + NADP(+) = dTDP-4-dehydro-beta-L-rhamnose + NADPH + H(+)</text>
        <dbReference type="Rhea" id="RHEA:21796"/>
        <dbReference type="ChEBI" id="CHEBI:15378"/>
        <dbReference type="ChEBI" id="CHEBI:57510"/>
        <dbReference type="ChEBI" id="CHEBI:57783"/>
        <dbReference type="ChEBI" id="CHEBI:58349"/>
        <dbReference type="ChEBI" id="CHEBI:62830"/>
        <dbReference type="EC" id="1.1.1.133"/>
    </reaction>
</comment>
<dbReference type="PANTHER" id="PTHR10491:SF4">
    <property type="entry name" value="METHIONINE ADENOSYLTRANSFERASE 2 SUBUNIT BETA"/>
    <property type="match status" value="1"/>
</dbReference>
<dbReference type="Gene3D" id="3.90.25.10">
    <property type="entry name" value="UDP-galactose 4-epimerase, domain 1"/>
    <property type="match status" value="1"/>
</dbReference>
<evidence type="ECO:0000256" key="2">
    <source>
        <dbReference type="ARBA" id="ARBA00010944"/>
    </source>
</evidence>
<dbReference type="EC" id="1.1.1.133" evidence="3 6"/>
<dbReference type="InterPro" id="IPR029903">
    <property type="entry name" value="RmlD-like-bd"/>
</dbReference>